<feature type="non-terminal residue" evidence="2">
    <location>
        <position position="463"/>
    </location>
</feature>
<evidence type="ECO:0000256" key="1">
    <source>
        <dbReference type="SAM" id="Phobius"/>
    </source>
</evidence>
<keyword evidence="1" id="KW-1133">Transmembrane helix</keyword>
<dbReference type="Proteomes" id="UP001165060">
    <property type="component" value="Unassembled WGS sequence"/>
</dbReference>
<evidence type="ECO:0000313" key="2">
    <source>
        <dbReference type="EMBL" id="GMI30402.1"/>
    </source>
</evidence>
<keyword evidence="1" id="KW-0472">Membrane</keyword>
<keyword evidence="3" id="KW-1185">Reference proteome</keyword>
<feature type="transmembrane region" description="Helical" evidence="1">
    <location>
        <begin position="68"/>
        <end position="88"/>
    </location>
</feature>
<feature type="transmembrane region" description="Helical" evidence="1">
    <location>
        <begin position="353"/>
        <end position="372"/>
    </location>
</feature>
<gene>
    <name evidence="2" type="ORF">TeGR_g2271</name>
</gene>
<feature type="transmembrane region" description="Helical" evidence="1">
    <location>
        <begin position="283"/>
        <end position="304"/>
    </location>
</feature>
<evidence type="ECO:0000313" key="3">
    <source>
        <dbReference type="Proteomes" id="UP001165060"/>
    </source>
</evidence>
<dbReference type="EMBL" id="BRYB01004404">
    <property type="protein sequence ID" value="GMI30402.1"/>
    <property type="molecule type" value="Genomic_DNA"/>
</dbReference>
<reference evidence="2 3" key="1">
    <citation type="journal article" date="2023" name="Commun. Biol.">
        <title>Genome analysis of Parmales, the sister group of diatoms, reveals the evolutionary specialization of diatoms from phago-mixotrophs to photoautotrophs.</title>
        <authorList>
            <person name="Ban H."/>
            <person name="Sato S."/>
            <person name="Yoshikawa S."/>
            <person name="Yamada K."/>
            <person name="Nakamura Y."/>
            <person name="Ichinomiya M."/>
            <person name="Sato N."/>
            <person name="Blanc-Mathieu R."/>
            <person name="Endo H."/>
            <person name="Kuwata A."/>
            <person name="Ogata H."/>
        </authorList>
    </citation>
    <scope>NUCLEOTIDE SEQUENCE [LARGE SCALE GENOMIC DNA]</scope>
</reference>
<proteinExistence type="predicted"/>
<comment type="caution">
    <text evidence="2">The sequence shown here is derived from an EMBL/GenBank/DDBJ whole genome shotgun (WGS) entry which is preliminary data.</text>
</comment>
<protein>
    <submittedName>
        <fullName evidence="2">Uncharacterized protein</fullName>
    </submittedName>
</protein>
<name>A0ABQ6MQX4_9STRA</name>
<keyword evidence="1" id="KW-0812">Transmembrane</keyword>
<feature type="transmembrane region" description="Helical" evidence="1">
    <location>
        <begin position="31"/>
        <end position="56"/>
    </location>
</feature>
<accession>A0ABQ6MQX4</accession>
<feature type="transmembrane region" description="Helical" evidence="1">
    <location>
        <begin position="311"/>
        <end position="333"/>
    </location>
</feature>
<organism evidence="2 3">
    <name type="scientific">Tetraparma gracilis</name>
    <dbReference type="NCBI Taxonomy" id="2962635"/>
    <lineage>
        <taxon>Eukaryota</taxon>
        <taxon>Sar</taxon>
        <taxon>Stramenopiles</taxon>
        <taxon>Ochrophyta</taxon>
        <taxon>Bolidophyceae</taxon>
        <taxon>Parmales</taxon>
        <taxon>Triparmaceae</taxon>
        <taxon>Tetraparma</taxon>
    </lineage>
</organism>
<sequence length="463" mass="50127">YSSHPDDAKNFRGYGQRVAEAAAASATRDVALAQAFCSVALIVLTCVACVCLFFSALSWDRYHRSRRLMMLAWLLAFAAPFAISTIPIRCFVTWDQFTTQANHFIDGVAVHYELDQRQAQLISVCTEVTDPEAGGTLEEARSSVDRMCSLIDAADSSFLNFLTGGTITIANENCKLAREALADGRVDDALEISANTCDDVLDEVQVGGEEEGDSGEALKRLQVIVLSQDLVNKSRQAAELGISLMNALWAVKGMVPSAVAIAPALLRGSLTVKTLVPQSSIPGMFIILLPWLYCPLVWCIYNVAFQLVGTLMLFFGLLLLAFGPMSYVAVGTYMNITKPLDDIAIKGMVRKMVTINVTLLLVSLGLVLYFAFGQEGDHRGFTKKGVEEFFKPGAMTSLVVNTISKFLVTTLAGVDFVVGEIASQRDFEVYLESGIDRGDKRGGRVFGGGGGKGGARGRVEEMM</sequence>
<feature type="non-terminal residue" evidence="2">
    <location>
        <position position="1"/>
    </location>
</feature>